<feature type="compositionally biased region" description="Acidic residues" evidence="1">
    <location>
        <begin position="1"/>
        <end position="10"/>
    </location>
</feature>
<gene>
    <name evidence="2" type="ORF">TrCOL_g3307</name>
</gene>
<dbReference type="EMBL" id="BRYA01000109">
    <property type="protein sequence ID" value="GMI39727.1"/>
    <property type="molecule type" value="Genomic_DNA"/>
</dbReference>
<evidence type="ECO:0000256" key="1">
    <source>
        <dbReference type="SAM" id="MobiDB-lite"/>
    </source>
</evidence>
<dbReference type="AlphaFoldDB" id="A0A9W7GC74"/>
<comment type="caution">
    <text evidence="2">The sequence shown here is derived from an EMBL/GenBank/DDBJ whole genome shotgun (WGS) entry which is preliminary data.</text>
</comment>
<name>A0A9W7GC74_9STRA</name>
<reference evidence="3" key="1">
    <citation type="journal article" date="2023" name="Commun. Biol.">
        <title>Genome analysis of Parmales, the sister group of diatoms, reveals the evolutionary specialization of diatoms from phago-mixotrophs to photoautotrophs.</title>
        <authorList>
            <person name="Ban H."/>
            <person name="Sato S."/>
            <person name="Yoshikawa S."/>
            <person name="Yamada K."/>
            <person name="Nakamura Y."/>
            <person name="Ichinomiya M."/>
            <person name="Sato N."/>
            <person name="Blanc-Mathieu R."/>
            <person name="Endo H."/>
            <person name="Kuwata A."/>
            <person name="Ogata H."/>
        </authorList>
    </citation>
    <scope>NUCLEOTIDE SEQUENCE [LARGE SCALE GENOMIC DNA]</scope>
</reference>
<feature type="region of interest" description="Disordered" evidence="1">
    <location>
        <begin position="1"/>
        <end position="46"/>
    </location>
</feature>
<organism evidence="2 3">
    <name type="scientific">Triparma columacea</name>
    <dbReference type="NCBI Taxonomy" id="722753"/>
    <lineage>
        <taxon>Eukaryota</taxon>
        <taxon>Sar</taxon>
        <taxon>Stramenopiles</taxon>
        <taxon>Ochrophyta</taxon>
        <taxon>Bolidophyceae</taxon>
        <taxon>Parmales</taxon>
        <taxon>Triparmaceae</taxon>
        <taxon>Triparma</taxon>
    </lineage>
</organism>
<dbReference type="OrthoDB" id="202883at2759"/>
<protein>
    <submittedName>
        <fullName evidence="2">Uncharacterized protein</fullName>
    </submittedName>
</protein>
<dbReference type="Proteomes" id="UP001165065">
    <property type="component" value="Unassembled WGS sequence"/>
</dbReference>
<evidence type="ECO:0000313" key="3">
    <source>
        <dbReference type="Proteomes" id="UP001165065"/>
    </source>
</evidence>
<sequence length="97" mass="10628">MDGDDMDSIEAIEALGGDPGFWTPPKEEEEEEKEGGGGGGEKKKEVVAIPKFMKDVEGGEWKATDGLGPKPEKVGEFEKMEEGWEWDGVEDEGAYFD</sequence>
<proteinExistence type="predicted"/>
<accession>A0A9W7GC74</accession>
<keyword evidence="3" id="KW-1185">Reference proteome</keyword>
<evidence type="ECO:0000313" key="2">
    <source>
        <dbReference type="EMBL" id="GMI39727.1"/>
    </source>
</evidence>